<dbReference type="RefSeq" id="WP_095667212.1">
    <property type="nucleotide sequence ID" value="NZ_NRSS01000004.1"/>
</dbReference>
<evidence type="ECO:0000313" key="2">
    <source>
        <dbReference type="Proteomes" id="UP000217830"/>
    </source>
</evidence>
<dbReference type="Gene3D" id="2.60.40.10">
    <property type="entry name" value="Immunoglobulins"/>
    <property type="match status" value="1"/>
</dbReference>
<keyword evidence="2" id="KW-1185">Reference proteome</keyword>
<dbReference type="InterPro" id="IPR013783">
    <property type="entry name" value="Ig-like_fold"/>
</dbReference>
<reference evidence="1 2" key="1">
    <citation type="submission" date="2017-08" db="EMBL/GenBank/DDBJ databases">
        <title>Draft Genome Sequence of Pseudomonas moraviensis TYU6, isolated from Taxus cuspidata by using PacBio Single-Molecule Real-Time Technology.</title>
        <authorList>
            <person name="Baek K.-H."/>
            <person name="Mishra A.K."/>
        </authorList>
    </citation>
    <scope>NUCLEOTIDE SEQUENCE [LARGE SCALE GENOMIC DNA]</scope>
    <source>
        <strain evidence="1 2">TYU6</strain>
    </source>
</reference>
<protein>
    <submittedName>
        <fullName evidence="1">Uncharacterized protein</fullName>
    </submittedName>
</protein>
<name>A0A2A2PI02_9PSED</name>
<proteinExistence type="predicted"/>
<gene>
    <name evidence="1" type="ORF">CKQ80_05980</name>
</gene>
<dbReference type="EMBL" id="NRST01000001">
    <property type="protein sequence ID" value="PAW54865.1"/>
    <property type="molecule type" value="Genomic_DNA"/>
</dbReference>
<accession>A0A2A2PI02</accession>
<sequence>MSINVNSAETNALLRLFPMAIPGAEQKVFPPGVYHLGIPLSLHSPTTALFMVIDPVTTLATTLQANDSVRLWVNGLATSVIKIIKPGEENDPIDMELPWGGLVDGGNTLFYRVTRPSGNFDDSTPVLNVLFNNPASGITASHPASVAPGQPATFTLTRNYPREYDVVTLTVGRWSKTIPYAHPANPISYTLSSADLQQIGDGTHPVSATVVDQLSNSNVSPTTSIVINANQRVLNPPIIVEAEPGKTLDVVALKGRDATIHGQSWTAIASGQQVWLKLTGRNRAGVAVTLQIWNGGASRVNATWVSQGFWPKPLPASFLSQLADGSGLLMEFWVSEDKSGNFATATKFPDQVYTVRAIAPVAPTITSVKADSATGPEVPDGASTTATTFVLTGKGTASQTIVLRDNGAVTASINVGATGDWSHTLSGQELCDHAFTVEPADASFPASQARTLSRVHATDFQDDSYNGWVPFTGARSGFIRVHSGVKAFFNFTDINPATGYAGAVFYQDFILSPGTYILSMKATHVPDSPAPNLVNPLLSISTSLPNGPQVAYELPKNGVWYDFSMPFTVPVRQLIRLYIVNHQDYGIGNDFGIRGIGLKKQGASLSGVMESLNTLPPYTGLLPKVVLP</sequence>
<evidence type="ECO:0000313" key="1">
    <source>
        <dbReference type="EMBL" id="PAW54865.1"/>
    </source>
</evidence>
<comment type="caution">
    <text evidence="1">The sequence shown here is derived from an EMBL/GenBank/DDBJ whole genome shotgun (WGS) entry which is preliminary data.</text>
</comment>
<dbReference type="Proteomes" id="UP000217830">
    <property type="component" value="Unassembled WGS sequence"/>
</dbReference>
<dbReference type="AlphaFoldDB" id="A0A2A2PI02"/>
<organism evidence="1 2">
    <name type="scientific">Pseudomonas moraviensis</name>
    <dbReference type="NCBI Taxonomy" id="321662"/>
    <lineage>
        <taxon>Bacteria</taxon>
        <taxon>Pseudomonadati</taxon>
        <taxon>Pseudomonadota</taxon>
        <taxon>Gammaproteobacteria</taxon>
        <taxon>Pseudomonadales</taxon>
        <taxon>Pseudomonadaceae</taxon>
        <taxon>Pseudomonas</taxon>
    </lineage>
</organism>